<feature type="transmembrane region" description="Helical" evidence="1">
    <location>
        <begin position="93"/>
        <end position="120"/>
    </location>
</feature>
<dbReference type="PANTHER" id="PTHR38794">
    <property type="entry name" value="INTEGRAL MEMBRANE PROTEIN"/>
    <property type="match status" value="1"/>
</dbReference>
<feature type="domain" description="Rhodopsin" evidence="2">
    <location>
        <begin position="38"/>
        <end position="267"/>
    </location>
</feature>
<keyword evidence="4" id="KW-1185">Reference proteome</keyword>
<keyword evidence="1" id="KW-0472">Membrane</keyword>
<dbReference type="Pfam" id="PF20684">
    <property type="entry name" value="Fung_rhodopsin"/>
    <property type="match status" value="1"/>
</dbReference>
<keyword evidence="1" id="KW-0812">Transmembrane</keyword>
<dbReference type="Proteomes" id="UP001578633">
    <property type="component" value="Chromosome 5"/>
</dbReference>
<proteinExistence type="predicted"/>
<gene>
    <name evidence="3" type="ORF">ACET3X_006138</name>
</gene>
<protein>
    <recommendedName>
        <fullName evidence="2">Rhodopsin domain-containing protein</fullName>
    </recommendedName>
</protein>
<dbReference type="EMBL" id="JBHGVX010000005">
    <property type="protein sequence ID" value="KAL1795914.1"/>
    <property type="molecule type" value="Genomic_DNA"/>
</dbReference>
<dbReference type="InterPro" id="IPR049326">
    <property type="entry name" value="Rhodopsin_dom_fungi"/>
</dbReference>
<organism evidence="3 4">
    <name type="scientific">Alternaria dauci</name>
    <dbReference type="NCBI Taxonomy" id="48095"/>
    <lineage>
        <taxon>Eukaryota</taxon>
        <taxon>Fungi</taxon>
        <taxon>Dikarya</taxon>
        <taxon>Ascomycota</taxon>
        <taxon>Pezizomycotina</taxon>
        <taxon>Dothideomycetes</taxon>
        <taxon>Pleosporomycetidae</taxon>
        <taxon>Pleosporales</taxon>
        <taxon>Pleosporineae</taxon>
        <taxon>Pleosporaceae</taxon>
        <taxon>Alternaria</taxon>
        <taxon>Alternaria sect. Porri</taxon>
    </lineage>
</organism>
<reference evidence="3 4" key="1">
    <citation type="submission" date="2024-09" db="EMBL/GenBank/DDBJ databases">
        <title>T2T genomes of carrot and Alternaria dauci and their utility for understanding host-pathogen interaction during carrot leaf blight disease.</title>
        <authorList>
            <person name="Liu W."/>
            <person name="Xu S."/>
            <person name="Ou C."/>
            <person name="Liu X."/>
            <person name="Zhuang F."/>
            <person name="Deng X.W."/>
        </authorList>
    </citation>
    <scope>NUCLEOTIDE SEQUENCE [LARGE SCALE GENOMIC DNA]</scope>
    <source>
        <strain evidence="3 4">A2016</strain>
    </source>
</reference>
<feature type="transmembrane region" description="Helical" evidence="1">
    <location>
        <begin position="52"/>
        <end position="73"/>
    </location>
</feature>
<dbReference type="RefSeq" id="XP_069306498.1">
    <property type="nucleotide sequence ID" value="XM_069452317.1"/>
</dbReference>
<accession>A0ABR3UJ87</accession>
<evidence type="ECO:0000256" key="1">
    <source>
        <dbReference type="SAM" id="Phobius"/>
    </source>
</evidence>
<dbReference type="PANTHER" id="PTHR38794:SF3">
    <property type="entry name" value="INTEGRAL MEMBRANE PROTEIN"/>
    <property type="match status" value="1"/>
</dbReference>
<comment type="caution">
    <text evidence="3">The sequence shown here is derived from an EMBL/GenBank/DDBJ whole genome shotgun (WGS) entry which is preliminary data.</text>
</comment>
<sequence>MVPAGSDEGRGIAATSRSGFIIVSTYTWAIITAGVLFARLWQSRCQKVKAGLDDVAIVAATVVYLGATVSWQYAIHGGLGKDMKDLSDEDVSLFFKATHIAGILVVLTMALAKLSSALLIERVVPQTRRAKIILFGMIAVFMIFSTFAISFQCGIPEWTPHSLRCSNGGLTMAVIGSNMATDLVLAFWMVPVLWKLSLDKEKSFTAAILFGIRAIVAFVAGGQIWATLRLASSHNPTRDAVELVVLTQSVSSLSLIFASVPRIKRIIGVGGSGLVYPEIQGTELSVSRNFSSGQDSRNVNPKLVPSHLGDFTVTVSSKGTQKKRKTSCKHLHSDWQTLTMGASIDAHASTSSLFDPDEQEGVMMRQDVIVSVEDRKARNSMFKREGR</sequence>
<feature type="transmembrane region" description="Helical" evidence="1">
    <location>
        <begin position="171"/>
        <end position="194"/>
    </location>
</feature>
<feature type="transmembrane region" description="Helical" evidence="1">
    <location>
        <begin position="132"/>
        <end position="151"/>
    </location>
</feature>
<evidence type="ECO:0000313" key="3">
    <source>
        <dbReference type="EMBL" id="KAL1795914.1"/>
    </source>
</evidence>
<evidence type="ECO:0000259" key="2">
    <source>
        <dbReference type="Pfam" id="PF20684"/>
    </source>
</evidence>
<evidence type="ECO:0000313" key="4">
    <source>
        <dbReference type="Proteomes" id="UP001578633"/>
    </source>
</evidence>
<name>A0ABR3UJ87_9PLEO</name>
<dbReference type="GeneID" id="96086460"/>
<feature type="transmembrane region" description="Helical" evidence="1">
    <location>
        <begin position="206"/>
        <end position="228"/>
    </location>
</feature>
<feature type="transmembrane region" description="Helical" evidence="1">
    <location>
        <begin position="20"/>
        <end position="40"/>
    </location>
</feature>
<keyword evidence="1" id="KW-1133">Transmembrane helix</keyword>